<dbReference type="CDD" id="cd05466">
    <property type="entry name" value="PBP2_LTTR_substrate"/>
    <property type="match status" value="1"/>
</dbReference>
<dbReference type="PANTHER" id="PTHR30346">
    <property type="entry name" value="TRANSCRIPTIONAL DUAL REGULATOR HCAR-RELATED"/>
    <property type="match status" value="1"/>
</dbReference>
<organism evidence="6 7">
    <name type="scientific">Methylocapsa palsarum</name>
    <dbReference type="NCBI Taxonomy" id="1612308"/>
    <lineage>
        <taxon>Bacteria</taxon>
        <taxon>Pseudomonadati</taxon>
        <taxon>Pseudomonadota</taxon>
        <taxon>Alphaproteobacteria</taxon>
        <taxon>Hyphomicrobiales</taxon>
        <taxon>Beijerinckiaceae</taxon>
        <taxon>Methylocapsa</taxon>
    </lineage>
</organism>
<dbReference type="Pfam" id="PF03466">
    <property type="entry name" value="LysR_substrate"/>
    <property type="match status" value="1"/>
</dbReference>
<keyword evidence="3 6" id="KW-0238">DNA-binding</keyword>
<dbReference type="Proteomes" id="UP000198755">
    <property type="component" value="Unassembled WGS sequence"/>
</dbReference>
<dbReference type="SUPFAM" id="SSF46785">
    <property type="entry name" value="Winged helix' DNA-binding domain"/>
    <property type="match status" value="1"/>
</dbReference>
<dbReference type="PANTHER" id="PTHR30346:SF28">
    <property type="entry name" value="HTH-TYPE TRANSCRIPTIONAL REGULATOR CYNR"/>
    <property type="match status" value="1"/>
</dbReference>
<keyword evidence="7" id="KW-1185">Reference proteome</keyword>
<dbReference type="SUPFAM" id="SSF53850">
    <property type="entry name" value="Periplasmic binding protein-like II"/>
    <property type="match status" value="1"/>
</dbReference>
<keyword evidence="4" id="KW-0804">Transcription</keyword>
<accession>A0A1I3WWS6</accession>
<name>A0A1I3WWS6_9HYPH</name>
<feature type="domain" description="HTH lysR-type" evidence="5">
    <location>
        <begin position="1"/>
        <end position="58"/>
    </location>
</feature>
<dbReference type="FunFam" id="1.10.10.10:FF:000001">
    <property type="entry name" value="LysR family transcriptional regulator"/>
    <property type="match status" value="1"/>
</dbReference>
<dbReference type="GO" id="GO:0003700">
    <property type="term" value="F:DNA-binding transcription factor activity"/>
    <property type="evidence" value="ECO:0007669"/>
    <property type="project" value="InterPro"/>
</dbReference>
<evidence type="ECO:0000259" key="5">
    <source>
        <dbReference type="PROSITE" id="PS50931"/>
    </source>
</evidence>
<evidence type="ECO:0000256" key="4">
    <source>
        <dbReference type="ARBA" id="ARBA00023163"/>
    </source>
</evidence>
<dbReference type="PROSITE" id="PS50931">
    <property type="entry name" value="HTH_LYSR"/>
    <property type="match status" value="1"/>
</dbReference>
<proteinExistence type="inferred from homology"/>
<keyword evidence="2" id="KW-0805">Transcription regulation</keyword>
<dbReference type="InterPro" id="IPR000847">
    <property type="entry name" value="LysR_HTH_N"/>
</dbReference>
<dbReference type="Gene3D" id="3.40.190.290">
    <property type="match status" value="1"/>
</dbReference>
<dbReference type="AlphaFoldDB" id="A0A1I3WWS6"/>
<gene>
    <name evidence="6" type="ORF">SAMN05444581_102136</name>
</gene>
<dbReference type="RefSeq" id="WP_175492486.1">
    <property type="nucleotide sequence ID" value="NZ_FOSN01000002.1"/>
</dbReference>
<dbReference type="EMBL" id="FOSN01000002">
    <property type="protein sequence ID" value="SFK10841.1"/>
    <property type="molecule type" value="Genomic_DNA"/>
</dbReference>
<dbReference type="GO" id="GO:0032993">
    <property type="term" value="C:protein-DNA complex"/>
    <property type="evidence" value="ECO:0007669"/>
    <property type="project" value="TreeGrafter"/>
</dbReference>
<evidence type="ECO:0000313" key="6">
    <source>
        <dbReference type="EMBL" id="SFK10841.1"/>
    </source>
</evidence>
<dbReference type="Pfam" id="PF00126">
    <property type="entry name" value="HTH_1"/>
    <property type="match status" value="1"/>
</dbReference>
<dbReference type="InterPro" id="IPR005119">
    <property type="entry name" value="LysR_subst-bd"/>
</dbReference>
<evidence type="ECO:0000256" key="1">
    <source>
        <dbReference type="ARBA" id="ARBA00009437"/>
    </source>
</evidence>
<sequence length="287" mass="32080">MELYQIRHFVAVVETGSFTRGAQRAAVSQPAISASIARLESEFDVKLLDRRHSSVAPTPAGMRLLESAKAILFECNAVKADLQALGAPSLLRVGVLQSLSSWQISKLMSAYRRTNPTVEIEVTDGSCDVLIRLLQEQRLDTLLTILDDQAEKFGNRVLFTEPYVLAVPKDHRFGQRQSVHLADLHDEPFIVRSKCDFYQDATDALNARGIRIRVVYRTDQDDRAFALVAAGLGVAFIPGHFDVPAVKQVPVSDLGLERTIGLLWISEQANENLYEFSRFAESHSWRL</sequence>
<evidence type="ECO:0000256" key="2">
    <source>
        <dbReference type="ARBA" id="ARBA00023015"/>
    </source>
</evidence>
<dbReference type="InterPro" id="IPR036390">
    <property type="entry name" value="WH_DNA-bd_sf"/>
</dbReference>
<evidence type="ECO:0000313" key="7">
    <source>
        <dbReference type="Proteomes" id="UP000198755"/>
    </source>
</evidence>
<protein>
    <submittedName>
        <fullName evidence="6">DNA-binding transcriptional regulator, LysR family</fullName>
    </submittedName>
</protein>
<dbReference type="InterPro" id="IPR036388">
    <property type="entry name" value="WH-like_DNA-bd_sf"/>
</dbReference>
<dbReference type="STRING" id="1612308.SAMN05444581_102136"/>
<dbReference type="PRINTS" id="PR00039">
    <property type="entry name" value="HTHLYSR"/>
</dbReference>
<dbReference type="GO" id="GO:0003677">
    <property type="term" value="F:DNA binding"/>
    <property type="evidence" value="ECO:0007669"/>
    <property type="project" value="UniProtKB-KW"/>
</dbReference>
<dbReference type="Gene3D" id="1.10.10.10">
    <property type="entry name" value="Winged helix-like DNA-binding domain superfamily/Winged helix DNA-binding domain"/>
    <property type="match status" value="1"/>
</dbReference>
<reference evidence="6 7" key="1">
    <citation type="submission" date="2016-10" db="EMBL/GenBank/DDBJ databases">
        <authorList>
            <person name="de Groot N.N."/>
        </authorList>
    </citation>
    <scope>NUCLEOTIDE SEQUENCE [LARGE SCALE GENOMIC DNA]</scope>
    <source>
        <strain evidence="6 7">NE2</strain>
    </source>
</reference>
<comment type="similarity">
    <text evidence="1">Belongs to the LysR transcriptional regulatory family.</text>
</comment>
<evidence type="ECO:0000256" key="3">
    <source>
        <dbReference type="ARBA" id="ARBA00023125"/>
    </source>
</evidence>